<dbReference type="KEGG" id="tbg:TbgDal_XI15910"/>
<name>D0A9X1_TRYB9</name>
<gene>
    <name evidence="2" type="ORF">TbgDal_XI15910</name>
</gene>
<evidence type="ECO:0000313" key="2">
    <source>
        <dbReference type="EMBL" id="CBH18472.1"/>
    </source>
</evidence>
<dbReference type="GeneID" id="23866788"/>
<feature type="transmembrane region" description="Helical" evidence="1">
    <location>
        <begin position="75"/>
        <end position="95"/>
    </location>
</feature>
<keyword evidence="1" id="KW-0472">Membrane</keyword>
<keyword evidence="1" id="KW-0812">Transmembrane</keyword>
<accession>D0A9X1</accession>
<sequence>MKRKGLHFPIIKYKRVFLFFFSFFLFFFFCFVSCFVLKVLSLFFSSLFFLFLFSFFLSIFCCFCFHLLLHCHLPFFFLFLPGKYKIIPFLFLSVLPTRFHGNTMTEREEF</sequence>
<proteinExistence type="predicted"/>
<reference evidence="3" key="1">
    <citation type="journal article" date="2010" name="PLoS Negl. Trop. Dis.">
        <title>The genome sequence of Trypanosoma brucei gambiense, causative agent of chronic human african trypanosomiasis.</title>
        <authorList>
            <person name="Jackson A.P."/>
            <person name="Sanders M."/>
            <person name="Berry A."/>
            <person name="McQuillan J."/>
            <person name="Aslett M.A."/>
            <person name="Quail M.A."/>
            <person name="Chukualim B."/>
            <person name="Capewell P."/>
            <person name="MacLeod A."/>
            <person name="Melville S.E."/>
            <person name="Gibson W."/>
            <person name="Barry J.D."/>
            <person name="Berriman M."/>
            <person name="Hertz-Fowler C."/>
        </authorList>
    </citation>
    <scope>NUCLEOTIDE SEQUENCE [LARGE SCALE GENOMIC DNA]</scope>
    <source>
        <strain evidence="3">MHOM/CI/86/DAL972</strain>
    </source>
</reference>
<feature type="transmembrane region" description="Helical" evidence="1">
    <location>
        <begin position="46"/>
        <end position="68"/>
    </location>
</feature>
<keyword evidence="1" id="KW-1133">Transmembrane helix</keyword>
<protein>
    <submittedName>
        <fullName evidence="2">Uncharacterized protein</fullName>
    </submittedName>
</protein>
<dbReference type="Proteomes" id="UP000002316">
    <property type="component" value="Chromosome 11"/>
</dbReference>
<evidence type="ECO:0000313" key="3">
    <source>
        <dbReference type="Proteomes" id="UP000002316"/>
    </source>
</evidence>
<organism evidence="2 3">
    <name type="scientific">Trypanosoma brucei gambiense (strain MHOM/CI/86/DAL972)</name>
    <dbReference type="NCBI Taxonomy" id="679716"/>
    <lineage>
        <taxon>Eukaryota</taxon>
        <taxon>Discoba</taxon>
        <taxon>Euglenozoa</taxon>
        <taxon>Kinetoplastea</taxon>
        <taxon>Metakinetoplastina</taxon>
        <taxon>Trypanosomatida</taxon>
        <taxon>Trypanosomatidae</taxon>
        <taxon>Trypanosoma</taxon>
    </lineage>
</organism>
<dbReference type="AlphaFoldDB" id="D0A9X1"/>
<dbReference type="RefSeq" id="XP_011780736.1">
    <property type="nucleotide sequence ID" value="XM_011782434.1"/>
</dbReference>
<feature type="transmembrane region" description="Helical" evidence="1">
    <location>
        <begin position="16"/>
        <end position="40"/>
    </location>
</feature>
<evidence type="ECO:0000256" key="1">
    <source>
        <dbReference type="SAM" id="Phobius"/>
    </source>
</evidence>
<dbReference type="EMBL" id="FN554974">
    <property type="protein sequence ID" value="CBH18472.1"/>
    <property type="molecule type" value="Genomic_DNA"/>
</dbReference>